<dbReference type="Proteomes" id="UP001375240">
    <property type="component" value="Unassembled WGS sequence"/>
</dbReference>
<feature type="transmembrane region" description="Helical" evidence="6">
    <location>
        <begin position="20"/>
        <end position="42"/>
    </location>
</feature>
<gene>
    <name evidence="8" type="ORF">TWF696_007510</name>
</gene>
<protein>
    <recommendedName>
        <fullName evidence="7">Rhodopsin domain-containing protein</fullName>
    </recommendedName>
</protein>
<proteinExistence type="inferred from homology"/>
<dbReference type="EMBL" id="JAVHNQ010000006">
    <property type="protein sequence ID" value="KAK6343855.1"/>
    <property type="molecule type" value="Genomic_DNA"/>
</dbReference>
<dbReference type="PANTHER" id="PTHR33048:SF123">
    <property type="entry name" value="INTEGRAL MEMBRANE PROTEIN"/>
    <property type="match status" value="1"/>
</dbReference>
<comment type="similarity">
    <text evidence="5">Belongs to the SAT4 family.</text>
</comment>
<keyword evidence="9" id="KW-1185">Reference proteome</keyword>
<organism evidence="8 9">
    <name type="scientific">Orbilia brochopaga</name>
    <dbReference type="NCBI Taxonomy" id="3140254"/>
    <lineage>
        <taxon>Eukaryota</taxon>
        <taxon>Fungi</taxon>
        <taxon>Dikarya</taxon>
        <taxon>Ascomycota</taxon>
        <taxon>Pezizomycotina</taxon>
        <taxon>Orbiliomycetes</taxon>
        <taxon>Orbiliales</taxon>
        <taxon>Orbiliaceae</taxon>
        <taxon>Orbilia</taxon>
    </lineage>
</organism>
<dbReference type="PANTHER" id="PTHR33048">
    <property type="entry name" value="PTH11-LIKE INTEGRAL MEMBRANE PROTEIN (AFU_ORTHOLOGUE AFUA_5G11245)"/>
    <property type="match status" value="1"/>
</dbReference>
<sequence length="186" mass="20626">MIVPYFLLSRAAIKGRGQRLALFGLFGIGTFVIASTVVKLIAISQQFKPPTLVLWSFVEVCVAMVVVCLPSLPPLIWKNTTLGSKLDAEFSESRPDGRENSDQAAIRDIENLVPTLQLPPTFGMGNLSIRDVIAEDAYRKSRSIASVTPDANDSRETLSEHSLNNGTLILDLRRSRDIQQYRRVQP</sequence>
<evidence type="ECO:0000313" key="8">
    <source>
        <dbReference type="EMBL" id="KAK6343855.1"/>
    </source>
</evidence>
<comment type="subcellular location">
    <subcellularLocation>
        <location evidence="1">Membrane</location>
        <topology evidence="1">Multi-pass membrane protein</topology>
    </subcellularLocation>
</comment>
<evidence type="ECO:0000256" key="3">
    <source>
        <dbReference type="ARBA" id="ARBA00022989"/>
    </source>
</evidence>
<evidence type="ECO:0000259" key="7">
    <source>
        <dbReference type="Pfam" id="PF20684"/>
    </source>
</evidence>
<feature type="transmembrane region" description="Helical" evidence="6">
    <location>
        <begin position="54"/>
        <end position="77"/>
    </location>
</feature>
<evidence type="ECO:0000256" key="2">
    <source>
        <dbReference type="ARBA" id="ARBA00022692"/>
    </source>
</evidence>
<keyword evidence="3 6" id="KW-1133">Transmembrane helix</keyword>
<dbReference type="InterPro" id="IPR049326">
    <property type="entry name" value="Rhodopsin_dom_fungi"/>
</dbReference>
<dbReference type="AlphaFoldDB" id="A0AAV9UNT8"/>
<dbReference type="Pfam" id="PF20684">
    <property type="entry name" value="Fung_rhodopsin"/>
    <property type="match status" value="1"/>
</dbReference>
<evidence type="ECO:0000256" key="4">
    <source>
        <dbReference type="ARBA" id="ARBA00023136"/>
    </source>
</evidence>
<evidence type="ECO:0000313" key="9">
    <source>
        <dbReference type="Proteomes" id="UP001375240"/>
    </source>
</evidence>
<comment type="caution">
    <text evidence="8">The sequence shown here is derived from an EMBL/GenBank/DDBJ whole genome shotgun (WGS) entry which is preliminary data.</text>
</comment>
<evidence type="ECO:0000256" key="5">
    <source>
        <dbReference type="ARBA" id="ARBA00038359"/>
    </source>
</evidence>
<dbReference type="GO" id="GO:0016020">
    <property type="term" value="C:membrane"/>
    <property type="evidence" value="ECO:0007669"/>
    <property type="project" value="UniProtKB-SubCell"/>
</dbReference>
<evidence type="ECO:0000256" key="1">
    <source>
        <dbReference type="ARBA" id="ARBA00004141"/>
    </source>
</evidence>
<dbReference type="InterPro" id="IPR052337">
    <property type="entry name" value="SAT4-like"/>
</dbReference>
<keyword evidence="4 6" id="KW-0472">Membrane</keyword>
<evidence type="ECO:0000256" key="6">
    <source>
        <dbReference type="SAM" id="Phobius"/>
    </source>
</evidence>
<reference evidence="8 9" key="1">
    <citation type="submission" date="2019-10" db="EMBL/GenBank/DDBJ databases">
        <authorList>
            <person name="Palmer J.M."/>
        </authorList>
    </citation>
    <scope>NUCLEOTIDE SEQUENCE [LARGE SCALE GENOMIC DNA]</scope>
    <source>
        <strain evidence="8 9">TWF696</strain>
    </source>
</reference>
<accession>A0AAV9UNT8</accession>
<name>A0AAV9UNT8_9PEZI</name>
<feature type="domain" description="Rhodopsin" evidence="7">
    <location>
        <begin position="5"/>
        <end position="76"/>
    </location>
</feature>
<keyword evidence="2 6" id="KW-0812">Transmembrane</keyword>